<dbReference type="CDD" id="cd06530">
    <property type="entry name" value="S26_SPase_I"/>
    <property type="match status" value="1"/>
</dbReference>
<organism evidence="3 4">
    <name type="scientific">Microbacterium resistens</name>
    <dbReference type="NCBI Taxonomy" id="156977"/>
    <lineage>
        <taxon>Bacteria</taxon>
        <taxon>Bacillati</taxon>
        <taxon>Actinomycetota</taxon>
        <taxon>Actinomycetes</taxon>
        <taxon>Micrococcales</taxon>
        <taxon>Microbacteriaceae</taxon>
        <taxon>Microbacterium</taxon>
    </lineage>
</organism>
<proteinExistence type="predicted"/>
<sequence>MRFGRALRAVGRATREAALTLAAIGGAACILLVILAVTGGFSLMMFKTGSMSPAIPAGSVALVQQIPAADAHVGDVVTVDRPGELPVTHRVTATAPGPTEGSRVLTLKGDANDVEDPAPYTVETVRIVRGSVPAVAHVIVALGSPWVMGGITVAAALLVVWAFWPREGGRDHPDAAGEATGAGETSPAGAAGAVAAVAGGTLRRDRRT</sequence>
<reference evidence="3 4" key="1">
    <citation type="submission" date="2023-01" db="EMBL/GenBank/DDBJ databases">
        <title>Characterization of estradiol degrading bacteria Microbacterium sp. MZT7 and reveal degrading genes through genome analysis.</title>
        <authorList>
            <person name="Hao P."/>
            <person name="Gao Y."/>
        </authorList>
    </citation>
    <scope>NUCLEOTIDE SEQUENCE [LARGE SCALE GENOMIC DNA]</scope>
    <source>
        <strain evidence="3 4">MZT7</strain>
    </source>
</reference>
<feature type="region of interest" description="Disordered" evidence="1">
    <location>
        <begin position="171"/>
        <end position="208"/>
    </location>
</feature>
<evidence type="ECO:0000256" key="1">
    <source>
        <dbReference type="SAM" id="MobiDB-lite"/>
    </source>
</evidence>
<dbReference type="EMBL" id="CP082781">
    <property type="protein sequence ID" value="UGS26490.1"/>
    <property type="molecule type" value="Genomic_DNA"/>
</dbReference>
<feature type="compositionally biased region" description="Low complexity" evidence="1">
    <location>
        <begin position="176"/>
        <end position="200"/>
    </location>
</feature>
<keyword evidence="2" id="KW-0812">Transmembrane</keyword>
<protein>
    <submittedName>
        <fullName evidence="3">S26 family signal peptidase</fullName>
    </submittedName>
</protein>
<dbReference type="PROSITE" id="PS51257">
    <property type="entry name" value="PROKAR_LIPOPROTEIN"/>
    <property type="match status" value="1"/>
</dbReference>
<keyword evidence="4" id="KW-1185">Reference proteome</keyword>
<feature type="transmembrane region" description="Helical" evidence="2">
    <location>
        <begin position="21"/>
        <end position="46"/>
    </location>
</feature>
<dbReference type="InterPro" id="IPR019533">
    <property type="entry name" value="Peptidase_S26"/>
</dbReference>
<evidence type="ECO:0000313" key="3">
    <source>
        <dbReference type="EMBL" id="UGS26490.1"/>
    </source>
</evidence>
<feature type="transmembrane region" description="Helical" evidence="2">
    <location>
        <begin position="146"/>
        <end position="164"/>
    </location>
</feature>
<keyword evidence="2" id="KW-1133">Transmembrane helix</keyword>
<name>A0ABY3RUA0_9MICO</name>
<evidence type="ECO:0000313" key="4">
    <source>
        <dbReference type="Proteomes" id="UP001199642"/>
    </source>
</evidence>
<gene>
    <name evidence="3" type="ORF">K8F61_18010</name>
</gene>
<accession>A0ABY3RUA0</accession>
<keyword evidence="2" id="KW-0472">Membrane</keyword>
<dbReference type="RefSeq" id="WP_231820160.1">
    <property type="nucleotide sequence ID" value="NZ_CP082781.1"/>
</dbReference>
<dbReference type="Proteomes" id="UP001199642">
    <property type="component" value="Chromosome"/>
</dbReference>
<evidence type="ECO:0000256" key="2">
    <source>
        <dbReference type="SAM" id="Phobius"/>
    </source>
</evidence>